<evidence type="ECO:0000313" key="1">
    <source>
        <dbReference type="EMBL" id="RGL51098.1"/>
    </source>
</evidence>
<dbReference type="RefSeq" id="WP_117712009.1">
    <property type="nucleotide sequence ID" value="NZ_QSRZ01000003.1"/>
</dbReference>
<gene>
    <name evidence="1" type="ORF">DXC63_03450</name>
</gene>
<evidence type="ECO:0000313" key="2">
    <source>
        <dbReference type="Proteomes" id="UP000261288"/>
    </source>
</evidence>
<organism evidence="1 2">
    <name type="scientific">Bifidobacterium longum</name>
    <dbReference type="NCBI Taxonomy" id="216816"/>
    <lineage>
        <taxon>Bacteria</taxon>
        <taxon>Bacillati</taxon>
        <taxon>Actinomycetota</taxon>
        <taxon>Actinomycetes</taxon>
        <taxon>Bifidobacteriales</taxon>
        <taxon>Bifidobacteriaceae</taxon>
        <taxon>Bifidobacterium</taxon>
    </lineage>
</organism>
<reference evidence="1 2" key="1">
    <citation type="submission" date="2018-08" db="EMBL/GenBank/DDBJ databases">
        <title>A genome reference for cultivated species of the human gut microbiota.</title>
        <authorList>
            <person name="Zou Y."/>
            <person name="Xue W."/>
            <person name="Luo G."/>
        </authorList>
    </citation>
    <scope>NUCLEOTIDE SEQUENCE [LARGE SCALE GENOMIC DNA]</scope>
    <source>
        <strain evidence="1 2">TF06-45A</strain>
    </source>
</reference>
<dbReference type="Proteomes" id="UP000261288">
    <property type="component" value="Unassembled WGS sequence"/>
</dbReference>
<name>A0A3E4S6Z2_BIFLN</name>
<evidence type="ECO:0008006" key="3">
    <source>
        <dbReference type="Google" id="ProtNLM"/>
    </source>
</evidence>
<sequence>MSRVAELTEQLTERITEAGHGLILQVTTDPSLVKPSPGKVSLVIMPPYIAWDGWELEPNVTFKILAVAGTANTNTRGYDLILEAMDIMHQADVNMATATPVGFDLAGAGTLAAYEITLNPM</sequence>
<dbReference type="EMBL" id="QSRZ01000003">
    <property type="protein sequence ID" value="RGL51098.1"/>
    <property type="molecule type" value="Genomic_DNA"/>
</dbReference>
<accession>A0A3E4S6Z2</accession>
<comment type="caution">
    <text evidence="1">The sequence shown here is derived from an EMBL/GenBank/DDBJ whole genome shotgun (WGS) entry which is preliminary data.</text>
</comment>
<protein>
    <recommendedName>
        <fullName evidence="3">DUF3168 domain-containing protein</fullName>
    </recommendedName>
</protein>
<proteinExistence type="predicted"/>
<dbReference type="AlphaFoldDB" id="A0A3E4S6Z2"/>